<comment type="caution">
    <text evidence="2">The sequence shown here is derived from an EMBL/GenBank/DDBJ whole genome shotgun (WGS) entry which is preliminary data.</text>
</comment>
<evidence type="ECO:0000313" key="2">
    <source>
        <dbReference type="EMBL" id="ORM90356.1"/>
    </source>
</evidence>
<dbReference type="InterPro" id="IPR027843">
    <property type="entry name" value="DUF4440"/>
</dbReference>
<evidence type="ECO:0000259" key="1">
    <source>
        <dbReference type="Pfam" id="PF14534"/>
    </source>
</evidence>
<dbReference type="EMBL" id="MLJI01000002">
    <property type="protein sequence ID" value="ORM90356.1"/>
    <property type="molecule type" value="Genomic_DNA"/>
</dbReference>
<sequence>MLLEKLKVLECTLHHSRRNDRKWLERLLHPEFREITRSGVMVDRAETIASLLSEKTISPILSSNFRLTALGEGCAILHYRTIYTDGSRESLRSSCWLRSEGDQWTLVFHQGTPAEGAA</sequence>
<dbReference type="Gene3D" id="3.10.450.50">
    <property type="match status" value="1"/>
</dbReference>
<accession>A0A1X1EN95</accession>
<dbReference type="RefSeq" id="WP_084880281.1">
    <property type="nucleotide sequence ID" value="NZ_MLJI01000002.1"/>
</dbReference>
<gene>
    <name evidence="2" type="ORF">HA50_26695</name>
</gene>
<dbReference type="Proteomes" id="UP000193749">
    <property type="component" value="Unassembled WGS sequence"/>
</dbReference>
<dbReference type="SUPFAM" id="SSF54427">
    <property type="entry name" value="NTF2-like"/>
    <property type="match status" value="1"/>
</dbReference>
<dbReference type="OrthoDB" id="121974at2"/>
<name>A0A1X1EN95_PANCY</name>
<keyword evidence="3" id="KW-1185">Reference proteome</keyword>
<dbReference type="Pfam" id="PF14534">
    <property type="entry name" value="DUF4440"/>
    <property type="match status" value="1"/>
</dbReference>
<dbReference type="STRING" id="55209.HA50_26695"/>
<organism evidence="2 3">
    <name type="scientific">Pantoea cypripedii</name>
    <name type="common">Pectobacterium cypripedii</name>
    <name type="synonym">Erwinia cypripedii</name>
    <dbReference type="NCBI Taxonomy" id="55209"/>
    <lineage>
        <taxon>Bacteria</taxon>
        <taxon>Pseudomonadati</taxon>
        <taxon>Pseudomonadota</taxon>
        <taxon>Gammaproteobacteria</taxon>
        <taxon>Enterobacterales</taxon>
        <taxon>Erwiniaceae</taxon>
        <taxon>Pantoea</taxon>
    </lineage>
</organism>
<dbReference type="InterPro" id="IPR032710">
    <property type="entry name" value="NTF2-like_dom_sf"/>
</dbReference>
<feature type="domain" description="DUF4440" evidence="1">
    <location>
        <begin position="15"/>
        <end position="105"/>
    </location>
</feature>
<dbReference type="AlphaFoldDB" id="A0A1X1EN95"/>
<reference evidence="2 3" key="1">
    <citation type="journal article" date="2017" name="Antonie Van Leeuwenhoek">
        <title>Phylogenomic resolution of the bacterial genus Pantoea and its relationship with Erwinia and Tatumella.</title>
        <authorList>
            <person name="Palmer M."/>
            <person name="Steenkamp E.T."/>
            <person name="Coetzee M.P."/>
            <person name="Chan W.Y."/>
            <person name="van Zyl E."/>
            <person name="De Maayer P."/>
            <person name="Coutinho T.A."/>
            <person name="Blom J."/>
            <person name="Smits T.H."/>
            <person name="Duffy B."/>
            <person name="Venter S.N."/>
        </authorList>
    </citation>
    <scope>NUCLEOTIDE SEQUENCE [LARGE SCALE GENOMIC DNA]</scope>
    <source>
        <strain evidence="2 3">LMG 2657</strain>
    </source>
</reference>
<protein>
    <submittedName>
        <fullName evidence="2">DUF4440 domain-containing protein</fullName>
    </submittedName>
</protein>
<evidence type="ECO:0000313" key="3">
    <source>
        <dbReference type="Proteomes" id="UP000193749"/>
    </source>
</evidence>
<proteinExistence type="predicted"/>